<dbReference type="OrthoDB" id="197419at2759"/>
<accession>V3ZXB6</accession>
<dbReference type="SUPFAM" id="SSF51695">
    <property type="entry name" value="PLC-like phosphodiesterases"/>
    <property type="match status" value="1"/>
</dbReference>
<dbReference type="PANTHER" id="PTHR46320">
    <property type="entry name" value="GLYCEROPHOSPHODIESTER PHOSPHODIESTERASE 1"/>
    <property type="match status" value="1"/>
</dbReference>
<dbReference type="InterPro" id="IPR030395">
    <property type="entry name" value="GP_PDE_dom"/>
</dbReference>
<sequence length="309" mass="35108">MFVYYIGIPAAVFLTVRFFRFKQIPKENVDSFLNSLWNKDEYKRPGIIMHRGGAIETPENTLIGIQQAKKDGCCAVEIDLEFTKDGVGVLLHDDTVDRTSNGTGKVSDYTFQQLQTLDVAAKHPNSKKLGPHKVPTLEESLDLCLKLNLKIFIDCKGKAKETAELISRLYKEKPELYKTAVVCSFYPRVIYEVRKKDLAIMTALTYRARFVSSTSSDPGAPPRFTGIKQKTAYAADYVADFAHAFVLWYIFGNSFFLLNKDLISKEMMNRWEKNNVHVIAWTVNNPVEKDYLLKSLDCPIITDGVNSKH</sequence>
<dbReference type="OMA" id="KHHWMTL"/>
<dbReference type="GeneID" id="20247848"/>
<dbReference type="PROSITE" id="PS51704">
    <property type="entry name" value="GP_PDE"/>
    <property type="match status" value="1"/>
</dbReference>
<organism evidence="2 3">
    <name type="scientific">Lottia gigantea</name>
    <name type="common">Giant owl limpet</name>
    <dbReference type="NCBI Taxonomy" id="225164"/>
    <lineage>
        <taxon>Eukaryota</taxon>
        <taxon>Metazoa</taxon>
        <taxon>Spiralia</taxon>
        <taxon>Lophotrochozoa</taxon>
        <taxon>Mollusca</taxon>
        <taxon>Gastropoda</taxon>
        <taxon>Patellogastropoda</taxon>
        <taxon>Lottioidea</taxon>
        <taxon>Lottiidae</taxon>
        <taxon>Lottia</taxon>
    </lineage>
</organism>
<evidence type="ECO:0000313" key="3">
    <source>
        <dbReference type="Proteomes" id="UP000030746"/>
    </source>
</evidence>
<dbReference type="PANTHER" id="PTHR46320:SF1">
    <property type="entry name" value="GLYCEROPHOSPHODIESTER PHOSPHODIESTERASE 1"/>
    <property type="match status" value="1"/>
</dbReference>
<dbReference type="GO" id="GO:0008889">
    <property type="term" value="F:glycerophosphodiester phosphodiesterase activity"/>
    <property type="evidence" value="ECO:0007669"/>
    <property type="project" value="TreeGrafter"/>
</dbReference>
<dbReference type="HOGENOM" id="CLU_030006_2_1_1"/>
<name>V3ZXB6_LOTGI</name>
<dbReference type="GO" id="GO:0070291">
    <property type="term" value="P:N-acylethanolamine metabolic process"/>
    <property type="evidence" value="ECO:0007669"/>
    <property type="project" value="TreeGrafter"/>
</dbReference>
<feature type="domain" description="GP-PDE" evidence="1">
    <location>
        <begin position="45"/>
        <end position="309"/>
    </location>
</feature>
<dbReference type="RefSeq" id="XP_009060063.1">
    <property type="nucleotide sequence ID" value="XM_009061815.1"/>
</dbReference>
<dbReference type="GO" id="GO:0006580">
    <property type="term" value="P:ethanolamine metabolic process"/>
    <property type="evidence" value="ECO:0007669"/>
    <property type="project" value="TreeGrafter"/>
</dbReference>
<evidence type="ECO:0000313" key="2">
    <source>
        <dbReference type="EMBL" id="ESO89017.1"/>
    </source>
</evidence>
<dbReference type="STRING" id="225164.V3ZXB6"/>
<dbReference type="EMBL" id="KB202619">
    <property type="protein sequence ID" value="ESO89017.1"/>
    <property type="molecule type" value="Genomic_DNA"/>
</dbReference>
<dbReference type="GO" id="GO:0005886">
    <property type="term" value="C:plasma membrane"/>
    <property type="evidence" value="ECO:0007669"/>
    <property type="project" value="TreeGrafter"/>
</dbReference>
<gene>
    <name evidence="2" type="ORF">LOTGIDRAFT_228958</name>
</gene>
<evidence type="ECO:0000259" key="1">
    <source>
        <dbReference type="PROSITE" id="PS51704"/>
    </source>
</evidence>
<dbReference type="GO" id="GO:0006644">
    <property type="term" value="P:phospholipid metabolic process"/>
    <property type="evidence" value="ECO:0007669"/>
    <property type="project" value="TreeGrafter"/>
</dbReference>
<dbReference type="KEGG" id="lgi:LOTGIDRAFT_228958"/>
<dbReference type="InterPro" id="IPR017946">
    <property type="entry name" value="PLC-like_Pdiesterase_TIM-brl"/>
</dbReference>
<reference evidence="2 3" key="1">
    <citation type="journal article" date="2013" name="Nature">
        <title>Insights into bilaterian evolution from three spiralian genomes.</title>
        <authorList>
            <person name="Simakov O."/>
            <person name="Marletaz F."/>
            <person name="Cho S.J."/>
            <person name="Edsinger-Gonzales E."/>
            <person name="Havlak P."/>
            <person name="Hellsten U."/>
            <person name="Kuo D.H."/>
            <person name="Larsson T."/>
            <person name="Lv J."/>
            <person name="Arendt D."/>
            <person name="Savage R."/>
            <person name="Osoegawa K."/>
            <person name="de Jong P."/>
            <person name="Grimwood J."/>
            <person name="Chapman J.A."/>
            <person name="Shapiro H."/>
            <person name="Aerts A."/>
            <person name="Otillar R.P."/>
            <person name="Terry A.Y."/>
            <person name="Boore J.L."/>
            <person name="Grigoriev I.V."/>
            <person name="Lindberg D.R."/>
            <person name="Seaver E.C."/>
            <person name="Weisblat D.A."/>
            <person name="Putnam N.H."/>
            <person name="Rokhsar D.S."/>
        </authorList>
    </citation>
    <scope>NUCLEOTIDE SEQUENCE [LARGE SCALE GENOMIC DNA]</scope>
</reference>
<dbReference type="Proteomes" id="UP000030746">
    <property type="component" value="Unassembled WGS sequence"/>
</dbReference>
<dbReference type="Gene3D" id="3.20.20.190">
    <property type="entry name" value="Phosphatidylinositol (PI) phosphodiesterase"/>
    <property type="match status" value="1"/>
</dbReference>
<dbReference type="CDD" id="cd08573">
    <property type="entry name" value="GDPD_GDE1"/>
    <property type="match status" value="1"/>
</dbReference>
<proteinExistence type="predicted"/>
<keyword evidence="3" id="KW-1185">Reference proteome</keyword>
<dbReference type="Pfam" id="PF03009">
    <property type="entry name" value="GDPD"/>
    <property type="match status" value="1"/>
</dbReference>
<protein>
    <recommendedName>
        <fullName evidence="1">GP-PDE domain-containing protein</fullName>
    </recommendedName>
</protein>
<dbReference type="CTD" id="20247848"/>
<dbReference type="AlphaFoldDB" id="V3ZXB6"/>